<gene>
    <name evidence="1" type="ORF">D3242_06830</name>
</gene>
<name>A0A6M7TM66_9HYPH</name>
<proteinExistence type="predicted"/>
<dbReference type="Proteomes" id="UP000275530">
    <property type="component" value="Unassembled WGS sequence"/>
</dbReference>
<sequence length="263" mass="29673">MSKHADAILALGKELIAELKLADTNDTLSRWMVHYLAEQIKNAEQETAKDHAQRVIACRDAILALWQHRHELPSGSRPFQELEPILRTLASLDTDAGPHRYFPPPLPHESARKESKASQQWLQLAERLDYSARILIRQCLANAADNAIDKSKEWVALAQKAGLEQIELPILRIIIADGDLADTSDPNEEQRKLLKDRADKLRGFVELATAVIEEYESQLNGKPGAKVKRPKALNAPAVSRLTKPAQLIVEERRFRRKRAAKKL</sequence>
<keyword evidence="2" id="KW-1185">Reference proteome</keyword>
<dbReference type="AlphaFoldDB" id="A0A6M7TM66"/>
<dbReference type="NCBIfam" id="NF041817">
    <property type="entry name" value="Avs3b"/>
    <property type="match status" value="1"/>
</dbReference>
<comment type="caution">
    <text evidence="1">The sequence shown here is derived from an EMBL/GenBank/DDBJ whole genome shotgun (WGS) entry which is preliminary data.</text>
</comment>
<accession>A0A6M7TM66</accession>
<evidence type="ECO:0000313" key="2">
    <source>
        <dbReference type="Proteomes" id="UP000275530"/>
    </source>
</evidence>
<organism evidence="1 2">
    <name type="scientific">Mesorhizobium jarvisii</name>
    <dbReference type="NCBI Taxonomy" id="1777867"/>
    <lineage>
        <taxon>Bacteria</taxon>
        <taxon>Pseudomonadati</taxon>
        <taxon>Pseudomonadota</taxon>
        <taxon>Alphaproteobacteria</taxon>
        <taxon>Hyphomicrobiales</taxon>
        <taxon>Phyllobacteriaceae</taxon>
        <taxon>Mesorhizobium</taxon>
    </lineage>
</organism>
<dbReference type="EMBL" id="QZXA01000002">
    <property type="protein sequence ID" value="RJT37021.1"/>
    <property type="molecule type" value="Genomic_DNA"/>
</dbReference>
<evidence type="ECO:0000313" key="1">
    <source>
        <dbReference type="EMBL" id="RJT37021.1"/>
    </source>
</evidence>
<reference evidence="1 2" key="1">
    <citation type="submission" date="2018-09" db="EMBL/GenBank/DDBJ databases">
        <title>Mesorhizobium carmichaelinearum sp. nov. isolated from Carmichaelinea spp. root nodules in New Zealand.</title>
        <authorList>
            <person name="De Meyer S.E."/>
        </authorList>
    </citation>
    <scope>NUCLEOTIDE SEQUENCE [LARGE SCALE GENOMIC DNA]</scope>
    <source>
        <strain evidence="1 2">LMG 28313</strain>
    </source>
</reference>
<protein>
    <submittedName>
        <fullName evidence="1">Uncharacterized protein</fullName>
    </submittedName>
</protein>